<dbReference type="AlphaFoldDB" id="A0A2T7NNJ9"/>
<reference evidence="2 3" key="1">
    <citation type="submission" date="2018-04" db="EMBL/GenBank/DDBJ databases">
        <title>The genome of golden apple snail Pomacea canaliculata provides insight into stress tolerance and invasive adaptation.</title>
        <authorList>
            <person name="Liu C."/>
            <person name="Liu B."/>
            <person name="Ren Y."/>
            <person name="Zhang Y."/>
            <person name="Wang H."/>
            <person name="Li S."/>
            <person name="Jiang F."/>
            <person name="Yin L."/>
            <person name="Zhang G."/>
            <person name="Qian W."/>
            <person name="Fan W."/>
        </authorList>
    </citation>
    <scope>NUCLEOTIDE SEQUENCE [LARGE SCALE GENOMIC DNA]</scope>
    <source>
        <strain evidence="2">SZHN2017</strain>
        <tissue evidence="2">Muscle</tissue>
    </source>
</reference>
<evidence type="ECO:0000313" key="3">
    <source>
        <dbReference type="Proteomes" id="UP000245119"/>
    </source>
</evidence>
<evidence type="ECO:0000313" key="2">
    <source>
        <dbReference type="EMBL" id="PVD22751.1"/>
    </source>
</evidence>
<sequence>MNSSWSKPTTCEKSSSTLPHPTSIASPCQQRGGGNIDTSAREYFPRESRTWHGREQRLLFVCACALPAPQHELHGGGGGRGGGGGQSDETTTVWKEISPE</sequence>
<proteinExistence type="predicted"/>
<accession>A0A2T7NNJ9</accession>
<dbReference type="EMBL" id="PZQS01000010">
    <property type="protein sequence ID" value="PVD22751.1"/>
    <property type="molecule type" value="Genomic_DNA"/>
</dbReference>
<feature type="region of interest" description="Disordered" evidence="1">
    <location>
        <begin position="1"/>
        <end position="40"/>
    </location>
</feature>
<comment type="caution">
    <text evidence="2">The sequence shown here is derived from an EMBL/GenBank/DDBJ whole genome shotgun (WGS) entry which is preliminary data.</text>
</comment>
<feature type="compositionally biased region" description="Gly residues" evidence="1">
    <location>
        <begin position="75"/>
        <end position="86"/>
    </location>
</feature>
<name>A0A2T7NNJ9_POMCA</name>
<gene>
    <name evidence="2" type="ORF">C0Q70_16007</name>
</gene>
<feature type="compositionally biased region" description="Polar residues" evidence="1">
    <location>
        <begin position="1"/>
        <end position="29"/>
    </location>
</feature>
<dbReference type="Proteomes" id="UP000245119">
    <property type="component" value="Linkage Group LG10"/>
</dbReference>
<protein>
    <submittedName>
        <fullName evidence="2">Uncharacterized protein</fullName>
    </submittedName>
</protein>
<evidence type="ECO:0000256" key="1">
    <source>
        <dbReference type="SAM" id="MobiDB-lite"/>
    </source>
</evidence>
<organism evidence="2 3">
    <name type="scientific">Pomacea canaliculata</name>
    <name type="common">Golden apple snail</name>
    <dbReference type="NCBI Taxonomy" id="400727"/>
    <lineage>
        <taxon>Eukaryota</taxon>
        <taxon>Metazoa</taxon>
        <taxon>Spiralia</taxon>
        <taxon>Lophotrochozoa</taxon>
        <taxon>Mollusca</taxon>
        <taxon>Gastropoda</taxon>
        <taxon>Caenogastropoda</taxon>
        <taxon>Architaenioglossa</taxon>
        <taxon>Ampullarioidea</taxon>
        <taxon>Ampullariidae</taxon>
        <taxon>Pomacea</taxon>
    </lineage>
</organism>
<keyword evidence="3" id="KW-1185">Reference proteome</keyword>
<feature type="region of interest" description="Disordered" evidence="1">
    <location>
        <begin position="71"/>
        <end position="100"/>
    </location>
</feature>